<dbReference type="RefSeq" id="WP_138544254.1">
    <property type="nucleotide sequence ID" value="NZ_PNCJ01000011.1"/>
</dbReference>
<protein>
    <submittedName>
        <fullName evidence="2">Uncharacterized protein</fullName>
    </submittedName>
</protein>
<comment type="caution">
    <text evidence="2">The sequence shown here is derived from an EMBL/GenBank/DDBJ whole genome shotgun (WGS) entry which is preliminary data.</text>
</comment>
<organism evidence="2 3">
    <name type="scientific">Pseudoalteromonas rubra</name>
    <dbReference type="NCBI Taxonomy" id="43658"/>
    <lineage>
        <taxon>Bacteria</taxon>
        <taxon>Pseudomonadati</taxon>
        <taxon>Pseudomonadota</taxon>
        <taxon>Gammaproteobacteria</taxon>
        <taxon>Alteromonadales</taxon>
        <taxon>Pseudoalteromonadaceae</taxon>
        <taxon>Pseudoalteromonas</taxon>
    </lineage>
</organism>
<keyword evidence="1" id="KW-0732">Signal</keyword>
<evidence type="ECO:0000313" key="3">
    <source>
        <dbReference type="Proteomes" id="UP000306719"/>
    </source>
</evidence>
<reference evidence="3" key="2">
    <citation type="submission" date="2019-06" db="EMBL/GenBank/DDBJ databases">
        <title>Co-occurence of chitin degradation, pigmentation and bioactivity in marine Pseudoalteromonas.</title>
        <authorList>
            <person name="Sonnenschein E.C."/>
            <person name="Bech P.K."/>
        </authorList>
    </citation>
    <scope>NUCLEOTIDE SEQUENCE [LARGE SCALE GENOMIC DNA]</scope>
    <source>
        <strain evidence="3">S2599</strain>
    </source>
</reference>
<evidence type="ECO:0000256" key="1">
    <source>
        <dbReference type="SAM" id="SignalP"/>
    </source>
</evidence>
<dbReference type="OrthoDB" id="6291552at2"/>
<proteinExistence type="predicted"/>
<gene>
    <name evidence="2" type="ORF">CWB98_07380</name>
</gene>
<evidence type="ECO:0000313" key="2">
    <source>
        <dbReference type="EMBL" id="TMP38132.1"/>
    </source>
</evidence>
<reference evidence="2 3" key="1">
    <citation type="submission" date="2018-01" db="EMBL/GenBank/DDBJ databases">
        <authorList>
            <person name="Paulsen S."/>
            <person name="Gram L.K."/>
        </authorList>
    </citation>
    <scope>NUCLEOTIDE SEQUENCE [LARGE SCALE GENOMIC DNA]</scope>
    <source>
        <strain evidence="2 3">S2599</strain>
    </source>
</reference>
<dbReference type="AlphaFoldDB" id="A0A5S3X3Z3"/>
<sequence length="164" mass="18487">MKYLTTALISLFLNFFVEAGDCKKIYSNEHFYLCTEDNVDGALFPFPVYDVYAVHLKTGNKSFIAYESFVNDVSKITKVSNDEFFYKAYMGGNSPPSENRHVLLVINQLEVKNAGVFSGYEDIDNDGKLDYFLLSLSESGSASAFDTYTKSKLILKSNELVRAE</sequence>
<feature type="signal peptide" evidence="1">
    <location>
        <begin position="1"/>
        <end position="19"/>
    </location>
</feature>
<feature type="chain" id="PRO_5024275894" evidence="1">
    <location>
        <begin position="20"/>
        <end position="164"/>
    </location>
</feature>
<dbReference type="Proteomes" id="UP000306719">
    <property type="component" value="Unassembled WGS sequence"/>
</dbReference>
<dbReference type="EMBL" id="PNCJ01000011">
    <property type="protein sequence ID" value="TMP38132.1"/>
    <property type="molecule type" value="Genomic_DNA"/>
</dbReference>
<accession>A0A5S3X3Z3</accession>
<name>A0A5S3X3Z3_9GAMM</name>